<organism evidence="3 4">
    <name type="scientific">Variovorax guangxiensis</name>
    <dbReference type="NCBI Taxonomy" id="1775474"/>
    <lineage>
        <taxon>Bacteria</taxon>
        <taxon>Pseudomonadati</taxon>
        <taxon>Pseudomonadota</taxon>
        <taxon>Betaproteobacteria</taxon>
        <taxon>Burkholderiales</taxon>
        <taxon>Comamonadaceae</taxon>
        <taxon>Variovorax</taxon>
    </lineage>
</organism>
<feature type="chain" id="PRO_5018765547" description="TspB protein" evidence="2">
    <location>
        <begin position="24"/>
        <end position="478"/>
    </location>
</feature>
<evidence type="ECO:0000313" key="4">
    <source>
        <dbReference type="Proteomes" id="UP000281118"/>
    </source>
</evidence>
<dbReference type="AlphaFoldDB" id="A0A3S1A5U7"/>
<protein>
    <recommendedName>
        <fullName evidence="5">TspB protein</fullName>
    </recommendedName>
</protein>
<feature type="compositionally biased region" description="Low complexity" evidence="1">
    <location>
        <begin position="312"/>
        <end position="326"/>
    </location>
</feature>
<reference evidence="3 4" key="1">
    <citation type="submission" date="2018-12" db="EMBL/GenBank/DDBJ databases">
        <title>The genome sequences of Variovorax guangxiensis DSM 27352.</title>
        <authorList>
            <person name="Gao J."/>
            <person name="Sun J."/>
        </authorList>
    </citation>
    <scope>NUCLEOTIDE SEQUENCE [LARGE SCALE GENOMIC DNA]</scope>
    <source>
        <strain evidence="3 4">DSM 27352</strain>
    </source>
</reference>
<dbReference type="RefSeq" id="WP_126024368.1">
    <property type="nucleotide sequence ID" value="NZ_RXFT01000012.1"/>
</dbReference>
<dbReference type="EMBL" id="RXFT01000012">
    <property type="protein sequence ID" value="RUR70274.1"/>
    <property type="molecule type" value="Genomic_DNA"/>
</dbReference>
<feature type="compositionally biased region" description="Pro residues" evidence="1">
    <location>
        <begin position="367"/>
        <end position="385"/>
    </location>
</feature>
<gene>
    <name evidence="3" type="ORF">EJP67_24775</name>
</gene>
<feature type="compositionally biased region" description="Low complexity" evidence="1">
    <location>
        <begin position="357"/>
        <end position="366"/>
    </location>
</feature>
<feature type="region of interest" description="Disordered" evidence="1">
    <location>
        <begin position="299"/>
        <end position="326"/>
    </location>
</feature>
<evidence type="ECO:0000256" key="2">
    <source>
        <dbReference type="SAM" id="SignalP"/>
    </source>
</evidence>
<sequence length="478" mass="50577">MNWIVGALVAFALAWAGAQDVHAAQVGKGSGLSIGRTGPSTARGTVKPSGSSDFDNLLKGPANLKDGKSDFERLLDLPFKLPDIPADKASLKGVLTPKNIGKALRGGVQGYVAGEAFKRLAEAACVRLMGGSMQMTDSGAWEECVPGAPPSPQSDGYNYSPQNAAPWFPTRQGACDRAVTLQSTSAGYTNYTNWSGEVFTSGVDVGNCLVKAKSPGGDPFSTVWRIYRQASTCAAGKYVWSDGTCHDQPQVTDVTWRPITTNQAQQKLEEAIKLPGNANDVWDAIRDYVDKGGKIDIDEPLSVTGPAQSPASVTSSQTSSGGQTLTTTNTTVINYNYAGDTITVNQMTSSVTRNQAGDVVSSTTSSGPPPPSDEAPTDTPLPPVPDLYTRKYPQGMEGIYDQYKDQLKGTPVGQLAKQLMPNIGDGGVCPSWPLNLNLADWAQYGTHDVAPPCWIWDVAKAILILSALLLARALIFGG</sequence>
<feature type="compositionally biased region" description="Polar residues" evidence="1">
    <location>
        <begin position="38"/>
        <end position="52"/>
    </location>
</feature>
<feature type="region of interest" description="Disordered" evidence="1">
    <location>
        <begin position="32"/>
        <end position="52"/>
    </location>
</feature>
<dbReference type="Proteomes" id="UP000281118">
    <property type="component" value="Unassembled WGS sequence"/>
</dbReference>
<accession>A0A3S1A5U7</accession>
<proteinExistence type="predicted"/>
<feature type="region of interest" description="Disordered" evidence="1">
    <location>
        <begin position="353"/>
        <end position="385"/>
    </location>
</feature>
<evidence type="ECO:0000256" key="1">
    <source>
        <dbReference type="SAM" id="MobiDB-lite"/>
    </source>
</evidence>
<keyword evidence="2" id="KW-0732">Signal</keyword>
<comment type="caution">
    <text evidence="3">The sequence shown here is derived from an EMBL/GenBank/DDBJ whole genome shotgun (WGS) entry which is preliminary data.</text>
</comment>
<evidence type="ECO:0000313" key="3">
    <source>
        <dbReference type="EMBL" id="RUR70274.1"/>
    </source>
</evidence>
<name>A0A3S1A5U7_9BURK</name>
<evidence type="ECO:0008006" key="5">
    <source>
        <dbReference type="Google" id="ProtNLM"/>
    </source>
</evidence>
<feature type="signal peptide" evidence="2">
    <location>
        <begin position="1"/>
        <end position="23"/>
    </location>
</feature>
<dbReference type="OrthoDB" id="8914115at2"/>